<evidence type="ECO:0000313" key="2">
    <source>
        <dbReference type="WBParaSite" id="nRc.2.0.1.t17984-RA"/>
    </source>
</evidence>
<accession>A0A915IUW3</accession>
<dbReference type="Proteomes" id="UP000887565">
    <property type="component" value="Unplaced"/>
</dbReference>
<dbReference type="AlphaFoldDB" id="A0A915IUW3"/>
<reference evidence="2" key="1">
    <citation type="submission" date="2022-11" db="UniProtKB">
        <authorList>
            <consortium name="WormBaseParasite"/>
        </authorList>
    </citation>
    <scope>IDENTIFICATION</scope>
</reference>
<name>A0A915IUW3_ROMCU</name>
<keyword evidence="1" id="KW-1185">Reference proteome</keyword>
<proteinExistence type="predicted"/>
<dbReference type="WBParaSite" id="nRc.2.0.1.t17984-RA">
    <property type="protein sequence ID" value="nRc.2.0.1.t17984-RA"/>
    <property type="gene ID" value="nRc.2.0.1.g17984"/>
</dbReference>
<organism evidence="1 2">
    <name type="scientific">Romanomermis culicivorax</name>
    <name type="common">Nematode worm</name>
    <dbReference type="NCBI Taxonomy" id="13658"/>
    <lineage>
        <taxon>Eukaryota</taxon>
        <taxon>Metazoa</taxon>
        <taxon>Ecdysozoa</taxon>
        <taxon>Nematoda</taxon>
        <taxon>Enoplea</taxon>
        <taxon>Dorylaimia</taxon>
        <taxon>Mermithida</taxon>
        <taxon>Mermithoidea</taxon>
        <taxon>Mermithidae</taxon>
        <taxon>Romanomermis</taxon>
    </lineage>
</organism>
<protein>
    <submittedName>
        <fullName evidence="2">Uncharacterized protein</fullName>
    </submittedName>
</protein>
<evidence type="ECO:0000313" key="1">
    <source>
        <dbReference type="Proteomes" id="UP000887565"/>
    </source>
</evidence>
<sequence length="57" mass="6492">MQSMETFRYGFPTSAPPFFGAASKLRRLRLGASYFSAGHIGTENYMEFFGEEQTLLF</sequence>